<dbReference type="InterPro" id="IPR012349">
    <property type="entry name" value="Split_barrel_FMN-bd"/>
</dbReference>
<dbReference type="InterPro" id="IPR050268">
    <property type="entry name" value="NADH-dep_flavin_reductase"/>
</dbReference>
<dbReference type="AlphaFoldDB" id="A0A3S2X238"/>
<evidence type="ECO:0000256" key="1">
    <source>
        <dbReference type="ARBA" id="ARBA00008898"/>
    </source>
</evidence>
<evidence type="ECO:0000313" key="5">
    <source>
        <dbReference type="Proteomes" id="UP000282837"/>
    </source>
</evidence>
<dbReference type="EMBL" id="SACO01000012">
    <property type="protein sequence ID" value="RVU03713.1"/>
    <property type="molecule type" value="Genomic_DNA"/>
</dbReference>
<evidence type="ECO:0000259" key="3">
    <source>
        <dbReference type="SMART" id="SM00903"/>
    </source>
</evidence>
<dbReference type="GO" id="GO:0042602">
    <property type="term" value="F:riboflavin reductase (NADPH) activity"/>
    <property type="evidence" value="ECO:0007669"/>
    <property type="project" value="TreeGrafter"/>
</dbReference>
<comment type="similarity">
    <text evidence="1">Belongs to the non-flavoprotein flavin reductase family.</text>
</comment>
<dbReference type="Proteomes" id="UP000282837">
    <property type="component" value="Unassembled WGS sequence"/>
</dbReference>
<dbReference type="PANTHER" id="PTHR30466:SF11">
    <property type="entry name" value="FLAVIN-DEPENDENT MONOOXYGENASE, REDUCTASE SUBUNIT HSAB"/>
    <property type="match status" value="1"/>
</dbReference>
<dbReference type="PANTHER" id="PTHR30466">
    <property type="entry name" value="FLAVIN REDUCTASE"/>
    <property type="match status" value="1"/>
</dbReference>
<name>A0A3S2X238_9SPHN</name>
<sequence length="164" mass="17142">MSETAKAIDPAQFRQVLGHYPTGVAAITSLDANGQPLVMIVGTFTSVSLDPPLVGFLPTKTSASWAAIAATGRFAVNVLGLDQGALCGQLAGRGDKWAGVEYRLGERNVPLLAGALVTIECDIAGTSDAGDHDFVLGAVRSLEVGREGDPLLYYRGSYGTFTNR</sequence>
<reference evidence="4 5" key="1">
    <citation type="submission" date="2019-01" db="EMBL/GenBank/DDBJ databases">
        <authorList>
            <person name="Chen W.-M."/>
        </authorList>
    </citation>
    <scope>NUCLEOTIDE SEQUENCE [LARGE SCALE GENOMIC DNA]</scope>
    <source>
        <strain evidence="4 5">FSY-9</strain>
    </source>
</reference>
<evidence type="ECO:0000256" key="2">
    <source>
        <dbReference type="ARBA" id="ARBA00023002"/>
    </source>
</evidence>
<organism evidence="4 5">
    <name type="scientific">Novosphingobium umbonatum</name>
    <dbReference type="NCBI Taxonomy" id="1908524"/>
    <lineage>
        <taxon>Bacteria</taxon>
        <taxon>Pseudomonadati</taxon>
        <taxon>Pseudomonadota</taxon>
        <taxon>Alphaproteobacteria</taxon>
        <taxon>Sphingomonadales</taxon>
        <taxon>Sphingomonadaceae</taxon>
        <taxon>Novosphingobium</taxon>
    </lineage>
</organism>
<proteinExistence type="inferred from homology"/>
<gene>
    <name evidence="4" type="ORF">EOE18_14115</name>
</gene>
<keyword evidence="2" id="KW-0560">Oxidoreductase</keyword>
<evidence type="ECO:0000313" key="4">
    <source>
        <dbReference type="EMBL" id="RVU03713.1"/>
    </source>
</evidence>
<dbReference type="GO" id="GO:0010181">
    <property type="term" value="F:FMN binding"/>
    <property type="evidence" value="ECO:0007669"/>
    <property type="project" value="InterPro"/>
</dbReference>
<dbReference type="RefSeq" id="WP_127710645.1">
    <property type="nucleotide sequence ID" value="NZ_SACO01000012.1"/>
</dbReference>
<dbReference type="Pfam" id="PF01613">
    <property type="entry name" value="Flavin_Reduct"/>
    <property type="match status" value="1"/>
</dbReference>
<dbReference type="OrthoDB" id="9792858at2"/>
<comment type="caution">
    <text evidence="4">The sequence shown here is derived from an EMBL/GenBank/DDBJ whole genome shotgun (WGS) entry which is preliminary data.</text>
</comment>
<protein>
    <submittedName>
        <fullName evidence="4">Flavin reductase</fullName>
    </submittedName>
</protein>
<dbReference type="SMART" id="SM00903">
    <property type="entry name" value="Flavin_Reduct"/>
    <property type="match status" value="1"/>
</dbReference>
<accession>A0A3S2X238</accession>
<dbReference type="InterPro" id="IPR002563">
    <property type="entry name" value="Flavin_Rdtase-like_dom"/>
</dbReference>
<keyword evidence="5" id="KW-1185">Reference proteome</keyword>
<feature type="domain" description="Flavin reductase like" evidence="3">
    <location>
        <begin position="17"/>
        <end position="160"/>
    </location>
</feature>
<dbReference type="SUPFAM" id="SSF50475">
    <property type="entry name" value="FMN-binding split barrel"/>
    <property type="match status" value="1"/>
</dbReference>
<dbReference type="Gene3D" id="2.30.110.10">
    <property type="entry name" value="Electron Transport, Fmn-binding Protein, Chain A"/>
    <property type="match status" value="1"/>
</dbReference>